<dbReference type="EMBL" id="CP013235">
    <property type="protein sequence ID" value="AMP11946.1"/>
    <property type="molecule type" value="Genomic_DNA"/>
</dbReference>
<dbReference type="AlphaFoldDB" id="A0A127QPJ8"/>
<protein>
    <submittedName>
        <fullName evidence="1">Uncharacterized protein</fullName>
    </submittedName>
</protein>
<evidence type="ECO:0000313" key="1">
    <source>
        <dbReference type="EMBL" id="AMP11946.1"/>
    </source>
</evidence>
<dbReference type="Proteomes" id="UP000071778">
    <property type="component" value="Chromosome"/>
</dbReference>
<name>A0A127QPJ8_9BURK</name>
<keyword evidence="2" id="KW-1185">Reference proteome</keyword>
<evidence type="ECO:0000313" key="2">
    <source>
        <dbReference type="Proteomes" id="UP000071778"/>
    </source>
</evidence>
<gene>
    <name evidence="1" type="ORF">CAter282_4286</name>
</gene>
<dbReference type="OrthoDB" id="8532641at2"/>
<sequence length="687" mass="77372">MLSLKLQNPNARFVLIVDELDQHFNLSLKNFSWLNTADLQALLEPVTDWLNGKATTTQRQVLIKFCALGKALSGLGISELPRDEEGWQGLIFSAFSLWFERDTSAKLENTARDWNSAHLKIFELLRDATDLIPIGVLIPRASKNLAYDIPTHGSDLIGSQPLVQTGRADQTIVTLDLERSDTEYLDEIRQRLTRLTSVLERCCLEWWEQIEKHFRYGQALIAKANWEAIDDRISRGDIYDVAPNVRNPRGGSHKHFLKGDTEESFGDLLLVLTKKHGRHFIREMCDRNRHLPSHKSITIPHCAPEVTTPLTHRSERINWMLGNLSPTDYMMAAVLLTIYQPKFTPHALAAAKLADKNNRPYLESGDLGFSLRIDKKRVHTIKDGHLNQKCLDILNLILEMTTSSRAALRDKASPYANSFFLVGAGDDVRQPLNDARFLSKRSGPSGLPDRWIGDLFPILVEEGVTAGMLTLRKIRTTQGVLEWFDTRSIEKMARKLGNSTSVSITHYLPRSLVEAWYTRQIRQFQNIWLATSAAGESYLLHVTDFSTLPALHRFLLRITDLCPDGSSPLANELHKRLVIKNDAGEAQRIGDSLAIAASKESFLSLYLYKEAALSSTSSHSSLSAVDQSAGMSPNDIIMLSDLVKARAEEDKNPKIRKAHFDALAELPLARLSTNWGDLFAKWDQNHA</sequence>
<proteinExistence type="predicted"/>
<dbReference type="RefSeq" id="WP_061534815.1">
    <property type="nucleotide sequence ID" value="NZ_CP013233.1"/>
</dbReference>
<dbReference type="PATRIC" id="fig|279058.17.peg.4616"/>
<accession>A0A127QPJ8</accession>
<organism evidence="1 2">
    <name type="scientific">Collimonas arenae</name>
    <dbReference type="NCBI Taxonomy" id="279058"/>
    <lineage>
        <taxon>Bacteria</taxon>
        <taxon>Pseudomonadati</taxon>
        <taxon>Pseudomonadota</taxon>
        <taxon>Betaproteobacteria</taxon>
        <taxon>Burkholderiales</taxon>
        <taxon>Oxalobacteraceae</taxon>
        <taxon>Collimonas</taxon>
    </lineage>
</organism>
<reference evidence="1 2" key="1">
    <citation type="submission" date="2015-11" db="EMBL/GenBank/DDBJ databases">
        <title>Exploring the genomic traits of fungus-feeding bacterial genus Collimonas.</title>
        <authorList>
            <person name="Song C."/>
            <person name="Schmidt R."/>
            <person name="de Jager V."/>
            <person name="Krzyzanowska D."/>
            <person name="Jongedijk E."/>
            <person name="Cankar K."/>
            <person name="Beekwilder J."/>
            <person name="van Veen A."/>
            <person name="de Boer W."/>
            <person name="van Veen J.A."/>
            <person name="Garbeva P."/>
        </authorList>
    </citation>
    <scope>NUCLEOTIDE SEQUENCE [LARGE SCALE GENOMIC DNA]</scope>
    <source>
        <strain evidence="1 2">Ter282</strain>
    </source>
</reference>